<dbReference type="KEGG" id="pin:Ping_0399"/>
<protein>
    <submittedName>
        <fullName evidence="8">Phage integrase family protein</fullName>
    </submittedName>
</protein>
<proteinExistence type="inferred from homology"/>
<dbReference type="HOGENOM" id="CLU_027562_17_7_6"/>
<accession>A1SRZ5</accession>
<dbReference type="AlphaFoldDB" id="A1SRZ5"/>
<evidence type="ECO:0000256" key="2">
    <source>
        <dbReference type="ARBA" id="ARBA00022908"/>
    </source>
</evidence>
<dbReference type="GO" id="GO:0006310">
    <property type="term" value="P:DNA recombination"/>
    <property type="evidence" value="ECO:0007669"/>
    <property type="project" value="UniProtKB-KW"/>
</dbReference>
<feature type="domain" description="Core-binding (CB)" evidence="7">
    <location>
        <begin position="61"/>
        <end position="136"/>
    </location>
</feature>
<dbReference type="SUPFAM" id="SSF56349">
    <property type="entry name" value="DNA breaking-rejoining enzymes"/>
    <property type="match status" value="1"/>
</dbReference>
<dbReference type="PROSITE" id="PS51898">
    <property type="entry name" value="TYR_RECOMBINASE"/>
    <property type="match status" value="1"/>
</dbReference>
<keyword evidence="4" id="KW-0233">DNA recombination</keyword>
<evidence type="ECO:0000313" key="9">
    <source>
        <dbReference type="Proteomes" id="UP000000639"/>
    </source>
</evidence>
<evidence type="ECO:0000256" key="5">
    <source>
        <dbReference type="PROSITE-ProRule" id="PRU01248"/>
    </source>
</evidence>
<keyword evidence="9" id="KW-1185">Reference proteome</keyword>
<keyword evidence="3 5" id="KW-0238">DNA-binding</keyword>
<dbReference type="PANTHER" id="PTHR30349">
    <property type="entry name" value="PHAGE INTEGRASE-RELATED"/>
    <property type="match status" value="1"/>
</dbReference>
<sequence>MATLQVRKGKKSITYRVEFMRDGKRISKSFKLKKEAQTFMALLLVDNDLANSLTNHILTTLNFSDAVKKLLDQDNGRDPSKHQRLRYWVSVFGSLKVGKVTRQQVKAELKRLSNDKAPATLNRYKAALGSLYRYLSDEFDIDYNPVKGIRQYTENDARTRFLSDEELSILFAMVKQSKWDQLFLLVLMAITTGARRSEMLTLEWDDINFKTKTAHLPNTKNGEQRILTLTGDVITELMKYRCIGGYVFPHPDDPTIYFRNFDIHWQSALREGEITDFRFHDLRHTCASLLAMNGASLLEIAQVLGHKSITMTQRYSHLCIEHKAKLTDRVFGGIING</sequence>
<dbReference type="InterPro" id="IPR011010">
    <property type="entry name" value="DNA_brk_join_enz"/>
</dbReference>
<reference evidence="8 9" key="1">
    <citation type="submission" date="2007-01" db="EMBL/GenBank/DDBJ databases">
        <title>Complete sequence of Psychromonas ingrahamii 37.</title>
        <authorList>
            <consortium name="US DOE Joint Genome Institute"/>
            <person name="Copeland A."/>
            <person name="Lucas S."/>
            <person name="Lapidus A."/>
            <person name="Barry K."/>
            <person name="Detter J.C."/>
            <person name="Glavina del Rio T."/>
            <person name="Hammon N."/>
            <person name="Israni S."/>
            <person name="Dalin E."/>
            <person name="Tice H."/>
            <person name="Pitluck S."/>
            <person name="Thompson L.S."/>
            <person name="Brettin T."/>
            <person name="Bruce D."/>
            <person name="Han C."/>
            <person name="Tapia R."/>
            <person name="Schmutz J."/>
            <person name="Larimer F."/>
            <person name="Land M."/>
            <person name="Hauser L."/>
            <person name="Kyrpides N."/>
            <person name="Ivanova N."/>
            <person name="Staley J."/>
            <person name="Richardson P."/>
        </authorList>
    </citation>
    <scope>NUCLEOTIDE SEQUENCE [LARGE SCALE GENOMIC DNA]</scope>
    <source>
        <strain evidence="8 9">37</strain>
    </source>
</reference>
<dbReference type="PANTHER" id="PTHR30349:SF41">
    <property type="entry name" value="INTEGRASE_RECOMBINASE PROTEIN MJ0367-RELATED"/>
    <property type="match status" value="1"/>
</dbReference>
<gene>
    <name evidence="8" type="ordered locus">Ping_0399</name>
</gene>
<dbReference type="RefSeq" id="WP_011768819.1">
    <property type="nucleotide sequence ID" value="NC_008709.1"/>
</dbReference>
<dbReference type="PROSITE" id="PS51900">
    <property type="entry name" value="CB"/>
    <property type="match status" value="1"/>
</dbReference>
<keyword evidence="2" id="KW-0229">DNA integration</keyword>
<dbReference type="EMBL" id="CP000510">
    <property type="protein sequence ID" value="ABM02260.1"/>
    <property type="molecule type" value="Genomic_DNA"/>
</dbReference>
<dbReference type="Pfam" id="PF00589">
    <property type="entry name" value="Phage_integrase"/>
    <property type="match status" value="1"/>
</dbReference>
<feature type="domain" description="Tyr recombinase" evidence="6">
    <location>
        <begin position="157"/>
        <end position="328"/>
    </location>
</feature>
<dbReference type="Proteomes" id="UP000000639">
    <property type="component" value="Chromosome"/>
</dbReference>
<dbReference type="Gene3D" id="1.10.443.10">
    <property type="entry name" value="Intergrase catalytic core"/>
    <property type="match status" value="1"/>
</dbReference>
<dbReference type="GO" id="GO:0003677">
    <property type="term" value="F:DNA binding"/>
    <property type="evidence" value="ECO:0007669"/>
    <property type="project" value="UniProtKB-UniRule"/>
</dbReference>
<evidence type="ECO:0000256" key="4">
    <source>
        <dbReference type="ARBA" id="ARBA00023172"/>
    </source>
</evidence>
<dbReference type="Gene3D" id="1.10.150.130">
    <property type="match status" value="1"/>
</dbReference>
<dbReference type="CDD" id="cd00796">
    <property type="entry name" value="INT_Rci_Hp1_C"/>
    <property type="match status" value="1"/>
</dbReference>
<dbReference type="OrthoDB" id="9795573at2"/>
<dbReference type="GO" id="GO:0015074">
    <property type="term" value="P:DNA integration"/>
    <property type="evidence" value="ECO:0007669"/>
    <property type="project" value="UniProtKB-KW"/>
</dbReference>
<dbReference type="InterPro" id="IPR013762">
    <property type="entry name" value="Integrase-like_cat_sf"/>
</dbReference>
<name>A1SRZ5_PSYIN</name>
<evidence type="ECO:0000259" key="6">
    <source>
        <dbReference type="PROSITE" id="PS51898"/>
    </source>
</evidence>
<dbReference type="STRING" id="357804.Ping_0399"/>
<evidence type="ECO:0000256" key="3">
    <source>
        <dbReference type="ARBA" id="ARBA00023125"/>
    </source>
</evidence>
<dbReference type="InterPro" id="IPR010998">
    <property type="entry name" value="Integrase_recombinase_N"/>
</dbReference>
<evidence type="ECO:0000313" key="8">
    <source>
        <dbReference type="EMBL" id="ABM02260.1"/>
    </source>
</evidence>
<dbReference type="InterPro" id="IPR050090">
    <property type="entry name" value="Tyrosine_recombinase_XerCD"/>
</dbReference>
<evidence type="ECO:0000256" key="1">
    <source>
        <dbReference type="ARBA" id="ARBA00008857"/>
    </source>
</evidence>
<dbReference type="eggNOG" id="COG0582">
    <property type="taxonomic scope" value="Bacteria"/>
</dbReference>
<organism evidence="8 9">
    <name type="scientific">Psychromonas ingrahamii (strain DSM 17664 / CCUG 51855 / 37)</name>
    <dbReference type="NCBI Taxonomy" id="357804"/>
    <lineage>
        <taxon>Bacteria</taxon>
        <taxon>Pseudomonadati</taxon>
        <taxon>Pseudomonadota</taxon>
        <taxon>Gammaproteobacteria</taxon>
        <taxon>Alteromonadales</taxon>
        <taxon>Psychromonadaceae</taxon>
        <taxon>Psychromonas</taxon>
    </lineage>
</organism>
<dbReference type="InterPro" id="IPR044068">
    <property type="entry name" value="CB"/>
</dbReference>
<evidence type="ECO:0000259" key="7">
    <source>
        <dbReference type="PROSITE" id="PS51900"/>
    </source>
</evidence>
<comment type="similarity">
    <text evidence="1">Belongs to the 'phage' integrase family.</text>
</comment>
<dbReference type="InterPro" id="IPR002104">
    <property type="entry name" value="Integrase_catalytic"/>
</dbReference>